<dbReference type="Gene3D" id="2.60.120.10">
    <property type="entry name" value="Jelly Rolls"/>
    <property type="match status" value="2"/>
</dbReference>
<dbReference type="PANTHER" id="PTHR37943:SF1">
    <property type="entry name" value="PROTEIN VES"/>
    <property type="match status" value="1"/>
</dbReference>
<comment type="caution">
    <text evidence="1">The sequence shown here is derived from an EMBL/GenBank/DDBJ whole genome shotgun (WGS) entry which is preliminary data.</text>
</comment>
<proteinExistence type="predicted"/>
<reference evidence="1 2" key="1">
    <citation type="submission" date="2017-12" db="EMBL/GenBank/DDBJ databases">
        <title>Draft Genome sequences of multiple microbial strains isolated from spacecraft associated surfaces.</title>
        <authorList>
            <person name="Seuylemezian A."/>
            <person name="Vaishampayan P."/>
            <person name="Venkateswaran K."/>
        </authorList>
    </citation>
    <scope>NUCLEOTIDE SEQUENCE [LARGE SCALE GENOMIC DNA]</scope>
    <source>
        <strain evidence="1 2">2P01AA</strain>
    </source>
</reference>
<protein>
    <submittedName>
        <fullName evidence="1">Histidine uptake and utilization operon protein HutD</fullName>
    </submittedName>
</protein>
<dbReference type="Proteomes" id="UP000233553">
    <property type="component" value="Unassembled WGS sequence"/>
</dbReference>
<dbReference type="EMBL" id="PISJ01000012">
    <property type="protein sequence ID" value="PKF34132.1"/>
    <property type="molecule type" value="Genomic_DNA"/>
</dbReference>
<dbReference type="InterPro" id="IPR014710">
    <property type="entry name" value="RmlC-like_jellyroll"/>
</dbReference>
<dbReference type="SUPFAM" id="SSF51182">
    <property type="entry name" value="RmlC-like cupins"/>
    <property type="match status" value="1"/>
</dbReference>
<dbReference type="CDD" id="cd20293">
    <property type="entry name" value="cupin_HutD_N"/>
    <property type="match status" value="1"/>
</dbReference>
<dbReference type="PANTHER" id="PTHR37943">
    <property type="entry name" value="PROTEIN VES"/>
    <property type="match status" value="1"/>
</dbReference>
<organism evidence="1 2">
    <name type="scientific">Acinetobacter proteolyticus</name>
    <dbReference type="NCBI Taxonomy" id="1776741"/>
    <lineage>
        <taxon>Bacteria</taxon>
        <taxon>Pseudomonadati</taxon>
        <taxon>Pseudomonadota</taxon>
        <taxon>Gammaproteobacteria</taxon>
        <taxon>Moraxellales</taxon>
        <taxon>Moraxellaceae</taxon>
        <taxon>Acinetobacter</taxon>
    </lineage>
</organism>
<gene>
    <name evidence="1" type="ORF">CW311_09845</name>
</gene>
<dbReference type="AlphaFoldDB" id="A0A2N0WGC6"/>
<dbReference type="Pfam" id="PF05962">
    <property type="entry name" value="HutD"/>
    <property type="match status" value="1"/>
</dbReference>
<evidence type="ECO:0000313" key="2">
    <source>
        <dbReference type="Proteomes" id="UP000233553"/>
    </source>
</evidence>
<dbReference type="InterPro" id="IPR011051">
    <property type="entry name" value="RmlC_Cupin_sf"/>
</dbReference>
<dbReference type="InterPro" id="IPR010282">
    <property type="entry name" value="Uncharacterised_HutD/Ves"/>
</dbReference>
<name>A0A2N0WGC6_9GAMM</name>
<accession>A0A2N0WGC6</accession>
<dbReference type="RefSeq" id="WP_101236396.1">
    <property type="nucleotide sequence ID" value="NZ_PISJ01000012.1"/>
</dbReference>
<sequence>MIQHLDTADYKQMLWKNGAGYTVELARSDGDSLDTFDWRISMADVKTSGDFSKFNGMQRILTVLEGAGIVLNIDDDSEHLKTLESAQFSGDSTTSCRLIDGPIRDFNLIYHPEKWRSRYQWIFDSASAEIFSSADLIFIFNQSVEPLEIEVDRQVFCLAHQQSLKIEQQKALKKLVLKSEHLKQTCLIELTKI</sequence>
<evidence type="ECO:0000313" key="1">
    <source>
        <dbReference type="EMBL" id="PKF34132.1"/>
    </source>
</evidence>